<sequence>MAQLIRPLRQWPVLQHYCFSSVPFHHLLNSLLHLEPRKSTSHTFSLNPVASAHRNVHFRSRGLRLTNVSHPSELQNASDSDSDTEFKKSRNQLKREARRAVRWGMDLASFSPPQIKRILRAVSLEQEVFEALMLVKRLGPDVREGRRRQFNYIGKLLREVEPEFMDKLIKATKDADHKELQALCGLDSQAVEDGDTTETESDEEEEESDWYVAKTTRWFDGLINKDIQITNEVYSLQGVEFDRQELRKLVHRVHSTQEQEAANEEETKLEAAKLGAQRALTRFLRTLAKQIPAEY</sequence>
<organism evidence="1 2">
    <name type="scientific">Bauhinia variegata</name>
    <name type="common">Purple orchid tree</name>
    <name type="synonym">Phanera variegata</name>
    <dbReference type="NCBI Taxonomy" id="167791"/>
    <lineage>
        <taxon>Eukaryota</taxon>
        <taxon>Viridiplantae</taxon>
        <taxon>Streptophyta</taxon>
        <taxon>Embryophyta</taxon>
        <taxon>Tracheophyta</taxon>
        <taxon>Spermatophyta</taxon>
        <taxon>Magnoliopsida</taxon>
        <taxon>eudicotyledons</taxon>
        <taxon>Gunneridae</taxon>
        <taxon>Pentapetalae</taxon>
        <taxon>rosids</taxon>
        <taxon>fabids</taxon>
        <taxon>Fabales</taxon>
        <taxon>Fabaceae</taxon>
        <taxon>Cercidoideae</taxon>
        <taxon>Cercideae</taxon>
        <taxon>Bauhiniinae</taxon>
        <taxon>Bauhinia</taxon>
    </lineage>
</organism>
<comment type="caution">
    <text evidence="1">The sequence shown here is derived from an EMBL/GenBank/DDBJ whole genome shotgun (WGS) entry which is preliminary data.</text>
</comment>
<reference evidence="1 2" key="1">
    <citation type="journal article" date="2022" name="DNA Res.">
        <title>Chromosomal-level genome assembly of the orchid tree Bauhinia variegata (Leguminosae; Cercidoideae) supports the allotetraploid origin hypothesis of Bauhinia.</title>
        <authorList>
            <person name="Zhong Y."/>
            <person name="Chen Y."/>
            <person name="Zheng D."/>
            <person name="Pang J."/>
            <person name="Liu Y."/>
            <person name="Luo S."/>
            <person name="Meng S."/>
            <person name="Qian L."/>
            <person name="Wei D."/>
            <person name="Dai S."/>
            <person name="Zhou R."/>
        </authorList>
    </citation>
    <scope>NUCLEOTIDE SEQUENCE [LARGE SCALE GENOMIC DNA]</scope>
    <source>
        <strain evidence="1">BV-YZ2020</strain>
    </source>
</reference>
<protein>
    <submittedName>
        <fullName evidence="1">Uncharacterized protein</fullName>
    </submittedName>
</protein>
<name>A0ACB9LRP1_BAUVA</name>
<evidence type="ECO:0000313" key="1">
    <source>
        <dbReference type="EMBL" id="KAI4313475.1"/>
    </source>
</evidence>
<dbReference type="Proteomes" id="UP000828941">
    <property type="component" value="Chromosome 11"/>
</dbReference>
<gene>
    <name evidence="1" type="ORF">L6164_026454</name>
</gene>
<accession>A0ACB9LRP1</accession>
<proteinExistence type="predicted"/>
<evidence type="ECO:0000313" key="2">
    <source>
        <dbReference type="Proteomes" id="UP000828941"/>
    </source>
</evidence>
<dbReference type="EMBL" id="CM039436">
    <property type="protein sequence ID" value="KAI4313475.1"/>
    <property type="molecule type" value="Genomic_DNA"/>
</dbReference>
<keyword evidence="2" id="KW-1185">Reference proteome</keyword>